<dbReference type="AlphaFoldDB" id="A0A409V9H1"/>
<accession>A0A409V9H1</accession>
<dbReference type="EMBL" id="NHTK01006125">
    <property type="protein sequence ID" value="PPQ63363.1"/>
    <property type="molecule type" value="Genomic_DNA"/>
</dbReference>
<gene>
    <name evidence="1" type="ORF">CVT24_006736</name>
</gene>
<protein>
    <submittedName>
        <fullName evidence="1">Uncharacterized protein</fullName>
    </submittedName>
</protein>
<keyword evidence="2" id="KW-1185">Reference proteome</keyword>
<proteinExistence type="predicted"/>
<comment type="caution">
    <text evidence="1">The sequence shown here is derived from an EMBL/GenBank/DDBJ whole genome shotgun (WGS) entry which is preliminary data.</text>
</comment>
<reference evidence="1 2" key="1">
    <citation type="journal article" date="2018" name="Evol. Lett.">
        <title>Horizontal gene cluster transfer increased hallucinogenic mushroom diversity.</title>
        <authorList>
            <person name="Reynolds H.T."/>
            <person name="Vijayakumar V."/>
            <person name="Gluck-Thaler E."/>
            <person name="Korotkin H.B."/>
            <person name="Matheny P.B."/>
            <person name="Slot J.C."/>
        </authorList>
    </citation>
    <scope>NUCLEOTIDE SEQUENCE [LARGE SCALE GENOMIC DNA]</scope>
    <source>
        <strain evidence="1 2">2629</strain>
    </source>
</reference>
<evidence type="ECO:0000313" key="1">
    <source>
        <dbReference type="EMBL" id="PPQ63363.1"/>
    </source>
</evidence>
<dbReference type="InParanoid" id="A0A409V9H1"/>
<sequence length="111" mass="12315">MSSNTETQGFAHFCQHFPVQQGFMYSLDAALHPRGPFGRREPVRLWAVEGDPRHSRPFSYVLGDRVEDSSGALVNSGVYGSVIKSFLLNTLRKCAAVGGRVVVATRNWIFT</sequence>
<dbReference type="Proteomes" id="UP000284842">
    <property type="component" value="Unassembled WGS sequence"/>
</dbReference>
<dbReference type="OrthoDB" id="10475887at2759"/>
<name>A0A409V9H1_9AGAR</name>
<evidence type="ECO:0000313" key="2">
    <source>
        <dbReference type="Proteomes" id="UP000284842"/>
    </source>
</evidence>
<organism evidence="1 2">
    <name type="scientific">Panaeolus cyanescens</name>
    <dbReference type="NCBI Taxonomy" id="181874"/>
    <lineage>
        <taxon>Eukaryota</taxon>
        <taxon>Fungi</taxon>
        <taxon>Dikarya</taxon>
        <taxon>Basidiomycota</taxon>
        <taxon>Agaricomycotina</taxon>
        <taxon>Agaricomycetes</taxon>
        <taxon>Agaricomycetidae</taxon>
        <taxon>Agaricales</taxon>
        <taxon>Agaricineae</taxon>
        <taxon>Galeropsidaceae</taxon>
        <taxon>Panaeolus</taxon>
    </lineage>
</organism>